<protein>
    <recommendedName>
        <fullName evidence="4">RRM domain-containing protein</fullName>
    </recommendedName>
</protein>
<keyword evidence="6" id="KW-1185">Reference proteome</keyword>
<accession>A0A8J5FIR0</accession>
<name>A0A8J5FIR0_ZINOF</name>
<feature type="domain" description="RRM" evidence="4">
    <location>
        <begin position="322"/>
        <end position="401"/>
    </location>
</feature>
<sequence>MGTALRAQAPLACNFLAKLNVNGTFSRNDSLDAIGTQHYKISKMPRTRSTTTAAESTEAVKTVEPEELVFDDTDEMEDEVEYEEVEEEVEEEEEVIEEVEELEEEEEETAPINGNNSGDKLSSADILNDKNHASEEQTELLALPPHGSEIYVGNIAYGASELELRRLCESVGEVTEVRMMKNKDSLENKGYAFVTYKTKELATKAIEELNNPDFKGKKVKFSKSQAKHRLFIGNVPRNWMEDDLKKVVTTIGPGVNKVDLIKDPHNASRNRGYAFIEYYNHACAEYSKKEMSSAKFKLDSNVPTINWAEPRSGDSSTSSQVKSIYVKNLPKNVTEGQLKKLFEPHGEITKVVLPPAKSGHEKRFGFVHFKERSIAMKALENTEKYEIDGDSLCHFDYFLHI</sequence>
<feature type="region of interest" description="Disordered" evidence="3">
    <location>
        <begin position="100"/>
        <end position="120"/>
    </location>
</feature>
<feature type="domain" description="RRM" evidence="4">
    <location>
        <begin position="228"/>
        <end position="310"/>
    </location>
</feature>
<proteinExistence type="predicted"/>
<dbReference type="Proteomes" id="UP000734854">
    <property type="component" value="Unassembled WGS sequence"/>
</dbReference>
<evidence type="ECO:0000259" key="4">
    <source>
        <dbReference type="PROSITE" id="PS50102"/>
    </source>
</evidence>
<dbReference type="Pfam" id="PF00076">
    <property type="entry name" value="RRM_1"/>
    <property type="match status" value="3"/>
</dbReference>
<dbReference type="PROSITE" id="PS50102">
    <property type="entry name" value="RRM"/>
    <property type="match status" value="3"/>
</dbReference>
<evidence type="ECO:0000313" key="5">
    <source>
        <dbReference type="EMBL" id="KAG6487615.1"/>
    </source>
</evidence>
<evidence type="ECO:0000256" key="2">
    <source>
        <dbReference type="PROSITE-ProRule" id="PRU00176"/>
    </source>
</evidence>
<gene>
    <name evidence="5" type="ORF">ZIOFF_056205</name>
</gene>
<evidence type="ECO:0000313" key="6">
    <source>
        <dbReference type="Proteomes" id="UP000734854"/>
    </source>
</evidence>
<comment type="caution">
    <text evidence="5">The sequence shown here is derived from an EMBL/GenBank/DDBJ whole genome shotgun (WGS) entry which is preliminary data.</text>
</comment>
<dbReference type="FunFam" id="3.30.70.330:FF:000259">
    <property type="entry name" value="RNA-binding (RRM/RBD/RNP motifs) family protein"/>
    <property type="match status" value="1"/>
</dbReference>
<feature type="domain" description="RRM" evidence="4">
    <location>
        <begin position="148"/>
        <end position="226"/>
    </location>
</feature>
<organism evidence="5 6">
    <name type="scientific">Zingiber officinale</name>
    <name type="common">Ginger</name>
    <name type="synonym">Amomum zingiber</name>
    <dbReference type="NCBI Taxonomy" id="94328"/>
    <lineage>
        <taxon>Eukaryota</taxon>
        <taxon>Viridiplantae</taxon>
        <taxon>Streptophyta</taxon>
        <taxon>Embryophyta</taxon>
        <taxon>Tracheophyta</taxon>
        <taxon>Spermatophyta</taxon>
        <taxon>Magnoliopsida</taxon>
        <taxon>Liliopsida</taxon>
        <taxon>Zingiberales</taxon>
        <taxon>Zingiberaceae</taxon>
        <taxon>Zingiber</taxon>
    </lineage>
</organism>
<dbReference type="InterPro" id="IPR012677">
    <property type="entry name" value="Nucleotide-bd_a/b_plait_sf"/>
</dbReference>
<dbReference type="InterPro" id="IPR000504">
    <property type="entry name" value="RRM_dom"/>
</dbReference>
<dbReference type="InterPro" id="IPR035979">
    <property type="entry name" value="RBD_domain_sf"/>
</dbReference>
<feature type="compositionally biased region" description="Acidic residues" evidence="3">
    <location>
        <begin position="100"/>
        <end position="109"/>
    </location>
</feature>
<dbReference type="SMART" id="SM00360">
    <property type="entry name" value="RRM"/>
    <property type="match status" value="3"/>
</dbReference>
<dbReference type="GO" id="GO:0003723">
    <property type="term" value="F:RNA binding"/>
    <property type="evidence" value="ECO:0007669"/>
    <property type="project" value="UniProtKB-UniRule"/>
</dbReference>
<dbReference type="EMBL" id="JACMSC010000015">
    <property type="protein sequence ID" value="KAG6487615.1"/>
    <property type="molecule type" value="Genomic_DNA"/>
</dbReference>
<keyword evidence="1 2" id="KW-0694">RNA-binding</keyword>
<dbReference type="AlphaFoldDB" id="A0A8J5FIR0"/>
<evidence type="ECO:0000256" key="3">
    <source>
        <dbReference type="SAM" id="MobiDB-lite"/>
    </source>
</evidence>
<dbReference type="PANTHER" id="PTHR21245">
    <property type="entry name" value="HETEROGENEOUS NUCLEAR RIBONUCLEOPROTEIN"/>
    <property type="match status" value="1"/>
</dbReference>
<dbReference type="SUPFAM" id="SSF54928">
    <property type="entry name" value="RNA-binding domain, RBD"/>
    <property type="match status" value="2"/>
</dbReference>
<reference evidence="5 6" key="1">
    <citation type="submission" date="2020-08" db="EMBL/GenBank/DDBJ databases">
        <title>Plant Genome Project.</title>
        <authorList>
            <person name="Zhang R.-G."/>
        </authorList>
    </citation>
    <scope>NUCLEOTIDE SEQUENCE [LARGE SCALE GENOMIC DNA]</scope>
    <source>
        <tissue evidence="5">Rhizome</tissue>
    </source>
</reference>
<dbReference type="CDD" id="cd00590">
    <property type="entry name" value="RRM_SF"/>
    <property type="match status" value="1"/>
</dbReference>
<evidence type="ECO:0000256" key="1">
    <source>
        <dbReference type="ARBA" id="ARBA00022884"/>
    </source>
</evidence>
<dbReference type="Gene3D" id="3.30.70.330">
    <property type="match status" value="3"/>
</dbReference>